<sequence>MLSILRGLFQRELGSATIEFGLISGLIALAILAMVSAPTLTNSAFIPASNKAQIGEAERDLQLWELVKPNN</sequence>
<evidence type="ECO:0000256" key="1">
    <source>
        <dbReference type="SAM" id="Phobius"/>
    </source>
</evidence>
<dbReference type="AlphaFoldDB" id="A0A1I7CPM8"/>
<dbReference type="EMBL" id="FPBD01000006">
    <property type="protein sequence ID" value="SFU01348.1"/>
    <property type="molecule type" value="Genomic_DNA"/>
</dbReference>
<accession>A0A1I7CPM8</accession>
<keyword evidence="1" id="KW-0812">Transmembrane</keyword>
<organism evidence="2 3">
    <name type="scientific">Pseudovibrio denitrificans</name>
    <dbReference type="NCBI Taxonomy" id="258256"/>
    <lineage>
        <taxon>Bacteria</taxon>
        <taxon>Pseudomonadati</taxon>
        <taxon>Pseudomonadota</taxon>
        <taxon>Alphaproteobacteria</taxon>
        <taxon>Hyphomicrobiales</taxon>
        <taxon>Stappiaceae</taxon>
        <taxon>Pseudovibrio</taxon>
    </lineage>
</organism>
<dbReference type="RefSeq" id="WP_054784309.1">
    <property type="nucleotide sequence ID" value="NZ_FPBD01000006.1"/>
</dbReference>
<evidence type="ECO:0000313" key="3">
    <source>
        <dbReference type="Proteomes" id="UP000183371"/>
    </source>
</evidence>
<gene>
    <name evidence="2" type="ORF">SAMN05444141_106237</name>
</gene>
<keyword evidence="1" id="KW-0472">Membrane</keyword>
<keyword evidence="1" id="KW-1133">Transmembrane helix</keyword>
<evidence type="ECO:0000313" key="2">
    <source>
        <dbReference type="EMBL" id="SFU01348.1"/>
    </source>
</evidence>
<name>A0A1I7CPM8_9HYPH</name>
<feature type="transmembrane region" description="Helical" evidence="1">
    <location>
        <begin position="20"/>
        <end position="41"/>
    </location>
</feature>
<keyword evidence="3" id="KW-1185">Reference proteome</keyword>
<dbReference type="Proteomes" id="UP000183371">
    <property type="component" value="Unassembled WGS sequence"/>
</dbReference>
<protein>
    <submittedName>
        <fullName evidence="2">Pilus assembly protein Flp/PilA</fullName>
    </submittedName>
</protein>
<reference evidence="3" key="1">
    <citation type="submission" date="2016-10" db="EMBL/GenBank/DDBJ databases">
        <authorList>
            <person name="Varghese N."/>
            <person name="Submissions S."/>
        </authorList>
    </citation>
    <scope>NUCLEOTIDE SEQUENCE [LARGE SCALE GENOMIC DNA]</scope>
    <source>
        <strain evidence="3">DSM 17465</strain>
    </source>
</reference>
<proteinExistence type="predicted"/>